<protein>
    <submittedName>
        <fullName evidence="1">Uncharacterized protein</fullName>
    </submittedName>
</protein>
<dbReference type="EMBL" id="RCOS01000174">
    <property type="protein sequence ID" value="RSN71499.1"/>
    <property type="molecule type" value="Genomic_DNA"/>
</dbReference>
<evidence type="ECO:0000313" key="2">
    <source>
        <dbReference type="Proteomes" id="UP000277582"/>
    </source>
</evidence>
<accession>A0A3R9PE33</accession>
<keyword evidence="2" id="KW-1185">Reference proteome</keyword>
<dbReference type="Proteomes" id="UP000277582">
    <property type="component" value="Unassembled WGS sequence"/>
</dbReference>
<comment type="caution">
    <text evidence="1">The sequence shown here is derived from an EMBL/GenBank/DDBJ whole genome shotgun (WGS) entry which is preliminary data.</text>
</comment>
<dbReference type="RefSeq" id="WP_125672954.1">
    <property type="nucleotide sequence ID" value="NZ_RCOS01000174.1"/>
</dbReference>
<organism evidence="1 2">
    <name type="scientific">Candidatus Methanodesulfokora washburnensis</name>
    <dbReference type="NCBI Taxonomy" id="2478471"/>
    <lineage>
        <taxon>Archaea</taxon>
        <taxon>Thermoproteota</taxon>
        <taxon>Candidatus Korarchaeia</taxon>
        <taxon>Candidatus Korarchaeia incertae sedis</taxon>
        <taxon>Candidatus Methanodesulfokora</taxon>
    </lineage>
</organism>
<evidence type="ECO:0000313" key="1">
    <source>
        <dbReference type="EMBL" id="RSN71499.1"/>
    </source>
</evidence>
<reference evidence="1 2" key="1">
    <citation type="submission" date="2018-10" db="EMBL/GenBank/DDBJ databases">
        <title>Co-occurring genomic capacity for anaerobic methane metabolism and dissimilatory sulfite reduction discovered in the Korarchaeota.</title>
        <authorList>
            <person name="Mckay L.J."/>
            <person name="Dlakic M."/>
            <person name="Fields M.W."/>
            <person name="Delmont T.O."/>
            <person name="Eren A.M."/>
            <person name="Jay Z.J."/>
            <person name="Klingelsmith K.B."/>
            <person name="Rusch D.B."/>
            <person name="Inskeep W.P."/>
        </authorList>
    </citation>
    <scope>NUCLEOTIDE SEQUENCE [LARGE SCALE GENOMIC DNA]</scope>
    <source>
        <strain evidence="1 2">MDKW</strain>
    </source>
</reference>
<proteinExistence type="predicted"/>
<name>A0A3R9PE33_9CREN</name>
<gene>
    <name evidence="1" type="ORF">D6D85_15965</name>
</gene>
<dbReference type="AlphaFoldDB" id="A0A3R9PE33"/>
<sequence length="101" mass="11900">MLRGYNKDGFSEIRKYLKRGICKVTKSPLSPIPDELRVGSSSAAFIYKLRDRAEKYFCGVESKQPEPRYRCSKLGNKRICIDQNRLSEVKEILEIMRRQRR</sequence>